<dbReference type="OrthoDB" id="6415395at2"/>
<gene>
    <name evidence="2" type="ORF">BN1044_04196</name>
</gene>
<keyword evidence="1" id="KW-1133">Transmembrane helix</keyword>
<feature type="transmembrane region" description="Helical" evidence="1">
    <location>
        <begin position="53"/>
        <end position="72"/>
    </location>
</feature>
<feature type="transmembrane region" description="Helical" evidence="1">
    <location>
        <begin position="142"/>
        <end position="161"/>
    </location>
</feature>
<sequence length="278" mass="32232">MKENSPADKQSLVESEVGEHLRFYRLCGIMAAASVVFITLLTVLVYPESMHENAYRIACLVYGPVTLLLLLGMFKYPMICSWILFAVFHTMLLYLFIDGTTFNLVISTLFSLFFLLGVVANTQLHRGLERPLWLAQRRCKPIGLLCLIALLAALLSSGYAFRWIEKKKEDPLQWIEYRREMLKRYVDATPQADTPDSMFKLRRVRLEGKTLVFVFRVIPPSDEPIESTLAKHAKDDFIAHCNEKGIRHYNMKIMYVYHVDQLEHIFVMDKKDCDRLGK</sequence>
<dbReference type="AlphaFoldDB" id="A0A1C6Z6E2"/>
<proteinExistence type="predicted"/>
<keyword evidence="1" id="KW-0812">Transmembrane</keyword>
<name>A0A1C6Z6E2_HAFAL</name>
<dbReference type="RefSeq" id="WP_072310298.1">
    <property type="nucleotide sequence ID" value="NZ_FMIQ01000080.1"/>
</dbReference>
<accession>A0A1C6Z6E2</accession>
<feature type="transmembrane region" description="Helical" evidence="1">
    <location>
        <begin position="103"/>
        <end position="121"/>
    </location>
</feature>
<evidence type="ECO:0000313" key="2">
    <source>
        <dbReference type="EMBL" id="SCM54686.1"/>
    </source>
</evidence>
<reference evidence="2 3" key="1">
    <citation type="submission" date="2016-09" db="EMBL/GenBank/DDBJ databases">
        <authorList>
            <person name="Capua I."/>
            <person name="De Benedictis P."/>
            <person name="Joannis T."/>
            <person name="Lombin L.H."/>
            <person name="Cattoli G."/>
        </authorList>
    </citation>
    <scope>NUCLEOTIDE SEQUENCE [LARGE SCALE GENOMIC DNA]</scope>
    <source>
        <strain evidence="2 3">GB001</strain>
    </source>
</reference>
<keyword evidence="1" id="KW-0472">Membrane</keyword>
<evidence type="ECO:0000313" key="3">
    <source>
        <dbReference type="Proteomes" id="UP000094844"/>
    </source>
</evidence>
<feature type="transmembrane region" description="Helical" evidence="1">
    <location>
        <begin position="23"/>
        <end position="47"/>
    </location>
</feature>
<organism evidence="2 3">
    <name type="scientific">Hafnia alvei</name>
    <dbReference type="NCBI Taxonomy" id="569"/>
    <lineage>
        <taxon>Bacteria</taxon>
        <taxon>Pseudomonadati</taxon>
        <taxon>Pseudomonadota</taxon>
        <taxon>Gammaproteobacteria</taxon>
        <taxon>Enterobacterales</taxon>
        <taxon>Hafniaceae</taxon>
        <taxon>Hafnia</taxon>
    </lineage>
</organism>
<feature type="transmembrane region" description="Helical" evidence="1">
    <location>
        <begin position="79"/>
        <end position="97"/>
    </location>
</feature>
<dbReference type="Proteomes" id="UP000094844">
    <property type="component" value="Unassembled WGS sequence"/>
</dbReference>
<dbReference type="EMBL" id="FMIQ01000080">
    <property type="protein sequence ID" value="SCM54686.1"/>
    <property type="molecule type" value="Genomic_DNA"/>
</dbReference>
<evidence type="ECO:0000256" key="1">
    <source>
        <dbReference type="SAM" id="Phobius"/>
    </source>
</evidence>
<protein>
    <submittedName>
        <fullName evidence="2">Uncharacterized protein</fullName>
    </submittedName>
</protein>